<name>A0ABV7Z4R4_9DEIO</name>
<dbReference type="InterPro" id="IPR009784">
    <property type="entry name" value="DUF1349"/>
</dbReference>
<gene>
    <name evidence="1" type="ORF">ACFOSB_05960</name>
</gene>
<dbReference type="Pfam" id="PF07081">
    <property type="entry name" value="DUF1349"/>
    <property type="match status" value="1"/>
</dbReference>
<comment type="caution">
    <text evidence="1">The sequence shown here is derived from an EMBL/GenBank/DDBJ whole genome shotgun (WGS) entry which is preliminary data.</text>
</comment>
<sequence>MTAQWHGMTWLNPPPHAEGHPETGLVVQTAPGSDFWCHTQYGFVRDSGHALLRPAPREWTATVTVAGEYRHLYDQAGLMLRTDGERWMKLGVEFVGRQQWSAVVTHGVSDWSVQPASDHAAVTCRCVRRDDALILHARPGPGEPWTLLRVAPFPPALDARVGVMACSPGDAGFRVTFSDFVLEDVDRRPLHDLARP</sequence>
<dbReference type="InterPro" id="IPR015987">
    <property type="entry name" value="UCP022704"/>
</dbReference>
<reference evidence="2" key="1">
    <citation type="journal article" date="2019" name="Int. J. Syst. Evol. Microbiol.">
        <title>The Global Catalogue of Microorganisms (GCM) 10K type strain sequencing project: providing services to taxonomists for standard genome sequencing and annotation.</title>
        <authorList>
            <consortium name="The Broad Institute Genomics Platform"/>
            <consortium name="The Broad Institute Genome Sequencing Center for Infectious Disease"/>
            <person name="Wu L."/>
            <person name="Ma J."/>
        </authorList>
    </citation>
    <scope>NUCLEOTIDE SEQUENCE [LARGE SCALE GENOMIC DNA]</scope>
    <source>
        <strain evidence="2">CCTCC AB 2017081</strain>
    </source>
</reference>
<dbReference type="PANTHER" id="PTHR35332:SF2">
    <property type="entry name" value="REGULATION OF ENOLASE PROTEIN 1"/>
    <property type="match status" value="1"/>
</dbReference>
<keyword evidence="2" id="KW-1185">Reference proteome</keyword>
<organism evidence="1 2">
    <name type="scientific">Deinococcus rufus</name>
    <dbReference type="NCBI Taxonomy" id="2136097"/>
    <lineage>
        <taxon>Bacteria</taxon>
        <taxon>Thermotogati</taxon>
        <taxon>Deinococcota</taxon>
        <taxon>Deinococci</taxon>
        <taxon>Deinococcales</taxon>
        <taxon>Deinococcaceae</taxon>
        <taxon>Deinococcus</taxon>
    </lineage>
</organism>
<evidence type="ECO:0000313" key="1">
    <source>
        <dbReference type="EMBL" id="MFC3832397.1"/>
    </source>
</evidence>
<dbReference type="PIRSF" id="PIRSF022704">
    <property type="entry name" value="UCP022704"/>
    <property type="match status" value="1"/>
</dbReference>
<proteinExistence type="predicted"/>
<dbReference type="RefSeq" id="WP_322474203.1">
    <property type="nucleotide sequence ID" value="NZ_JBHRZG010000006.1"/>
</dbReference>
<dbReference type="Proteomes" id="UP001595803">
    <property type="component" value="Unassembled WGS sequence"/>
</dbReference>
<protein>
    <submittedName>
        <fullName evidence="1">DUF1349 domain-containing protein</fullName>
    </submittedName>
</protein>
<dbReference type="PANTHER" id="PTHR35332">
    <property type="entry name" value="REGULATION OF ENOLASE PROTEIN 1"/>
    <property type="match status" value="1"/>
</dbReference>
<accession>A0ABV7Z4R4</accession>
<dbReference type="SUPFAM" id="SSF49899">
    <property type="entry name" value="Concanavalin A-like lectins/glucanases"/>
    <property type="match status" value="1"/>
</dbReference>
<evidence type="ECO:0000313" key="2">
    <source>
        <dbReference type="Proteomes" id="UP001595803"/>
    </source>
</evidence>
<dbReference type="EMBL" id="JBHRZG010000006">
    <property type="protein sequence ID" value="MFC3832397.1"/>
    <property type="molecule type" value="Genomic_DNA"/>
</dbReference>
<dbReference type="InterPro" id="IPR013320">
    <property type="entry name" value="ConA-like_dom_sf"/>
</dbReference>
<dbReference type="Gene3D" id="2.60.120.200">
    <property type="match status" value="1"/>
</dbReference>